<evidence type="ECO:0000256" key="4">
    <source>
        <dbReference type="ARBA" id="ARBA00022827"/>
    </source>
</evidence>
<keyword evidence="3" id="KW-0285">Flavoprotein</keyword>
<dbReference type="SUPFAM" id="SSF51905">
    <property type="entry name" value="FAD/NAD(P)-binding domain"/>
    <property type="match status" value="1"/>
</dbReference>
<keyword evidence="5" id="KW-0521">NADP</keyword>
<keyword evidence="8" id="KW-1185">Reference proteome</keyword>
<evidence type="ECO:0000256" key="3">
    <source>
        <dbReference type="ARBA" id="ARBA00022630"/>
    </source>
</evidence>
<comment type="cofactor">
    <cofactor evidence="1">
        <name>FAD</name>
        <dbReference type="ChEBI" id="CHEBI:57692"/>
    </cofactor>
</comment>
<dbReference type="Pfam" id="PF13450">
    <property type="entry name" value="NAD_binding_8"/>
    <property type="match status" value="1"/>
</dbReference>
<comment type="similarity">
    <text evidence="2">Belongs to the FAD-binding monooxygenase family.</text>
</comment>
<dbReference type="EMBL" id="JAQQWI010000017">
    <property type="protein sequence ID" value="KAK8006002.1"/>
    <property type="molecule type" value="Genomic_DNA"/>
</dbReference>
<dbReference type="Gene3D" id="3.50.50.60">
    <property type="entry name" value="FAD/NAD(P)-binding domain"/>
    <property type="match status" value="3"/>
</dbReference>
<accession>A0ABR1R9K8</accession>
<protein>
    <recommendedName>
        <fullName evidence="9">FAD/NAD(P)-binding domain-containing protein</fullName>
    </recommendedName>
</protein>
<evidence type="ECO:0000256" key="1">
    <source>
        <dbReference type="ARBA" id="ARBA00001974"/>
    </source>
</evidence>
<dbReference type="InterPro" id="IPR050775">
    <property type="entry name" value="FAD-binding_Monooxygenases"/>
</dbReference>
<dbReference type="PANTHER" id="PTHR43098">
    <property type="entry name" value="L-ORNITHINE N(5)-MONOOXYGENASE-RELATED"/>
    <property type="match status" value="1"/>
</dbReference>
<evidence type="ECO:0000313" key="8">
    <source>
        <dbReference type="Proteomes" id="UP001396898"/>
    </source>
</evidence>
<evidence type="ECO:0008006" key="9">
    <source>
        <dbReference type="Google" id="ProtNLM"/>
    </source>
</evidence>
<organism evidence="7 8">
    <name type="scientific">Apiospora marii</name>
    <dbReference type="NCBI Taxonomy" id="335849"/>
    <lineage>
        <taxon>Eukaryota</taxon>
        <taxon>Fungi</taxon>
        <taxon>Dikarya</taxon>
        <taxon>Ascomycota</taxon>
        <taxon>Pezizomycotina</taxon>
        <taxon>Sordariomycetes</taxon>
        <taxon>Xylariomycetidae</taxon>
        <taxon>Amphisphaeriales</taxon>
        <taxon>Apiosporaceae</taxon>
        <taxon>Apiospora</taxon>
    </lineage>
</organism>
<reference evidence="7 8" key="1">
    <citation type="submission" date="2023-01" db="EMBL/GenBank/DDBJ databases">
        <title>Analysis of 21 Apiospora genomes using comparative genomics revels a genus with tremendous synthesis potential of carbohydrate active enzymes and secondary metabolites.</title>
        <authorList>
            <person name="Sorensen T."/>
        </authorList>
    </citation>
    <scope>NUCLEOTIDE SEQUENCE [LARGE SCALE GENOMIC DNA]</scope>
    <source>
        <strain evidence="7 8">CBS 20057</strain>
    </source>
</reference>
<evidence type="ECO:0000256" key="6">
    <source>
        <dbReference type="ARBA" id="ARBA00023002"/>
    </source>
</evidence>
<evidence type="ECO:0000256" key="5">
    <source>
        <dbReference type="ARBA" id="ARBA00022857"/>
    </source>
</evidence>
<evidence type="ECO:0000256" key="2">
    <source>
        <dbReference type="ARBA" id="ARBA00010139"/>
    </source>
</evidence>
<dbReference type="PANTHER" id="PTHR43098:SF2">
    <property type="entry name" value="FAD-BINDING MONOOXYGENASE AUSB-RELATED"/>
    <property type="match status" value="1"/>
</dbReference>
<keyword evidence="6" id="KW-0560">Oxidoreductase</keyword>
<evidence type="ECO:0000313" key="7">
    <source>
        <dbReference type="EMBL" id="KAK8006002.1"/>
    </source>
</evidence>
<dbReference type="InterPro" id="IPR036188">
    <property type="entry name" value="FAD/NAD-bd_sf"/>
</dbReference>
<sequence>MAIVSHSTEHKYEVEHSKRYNATTFHKRADILRDPSLTPLAADPWADHDKLAQQPPLLQDGSRIKFLVIGAGHAGLIYSAQLVQAGFAAQDIVLVDTAGGFGGTWYWNRYPGLCCDVEGYCYLPLLEETGHVPTHRYSRGEEIRQNAEMVADHFGLRGMFCTKFLGAGWDEEQRCWTVALQRQLGARHEERNGVFTVRAQFLIATPGPVPNPSAPTLPGFGDFMREKAVWHTARWNYDYTGGSQDDPQMVNLKDKVVGIIGTGATAVQAVPELAKWAKHLYVFQRTPVYCGPHVQSETTPELWARVAKEPGWQYKRMENLDKFYSDDPDARPDDNWVDDGRTHYPAIAATFGSRRAKDLEPGKLTPWYPGWCKRPAYHATYLETFNRPNVTLVDTDGQGVQAYTRRGVVVGGLGDNEGREYPVDALVLATGYQVEGLGARAIKAGGGGDDGKHVIQQGYRGRGGRQFAEKWASPDFGTVLGQATNGFPNLFFQTMSNIGISGNSTPSYIQGGRFVAHVVKTAHVRAMAAKEAGEDCDTVVVEATKEAEDVWTGEVDKGADWFAGLGICAPTWFTGYQRLADKTPEERRGFRRHGLWPAGPLDYADIVNAYIQEGSLKGFSIST</sequence>
<dbReference type="Proteomes" id="UP001396898">
    <property type="component" value="Unassembled WGS sequence"/>
</dbReference>
<keyword evidence="4" id="KW-0274">FAD</keyword>
<name>A0ABR1R9K8_9PEZI</name>
<gene>
    <name evidence="7" type="ORF">PG991_012299</name>
</gene>
<comment type="caution">
    <text evidence="7">The sequence shown here is derived from an EMBL/GenBank/DDBJ whole genome shotgun (WGS) entry which is preliminary data.</text>
</comment>
<proteinExistence type="inferred from homology"/>